<feature type="compositionally biased region" description="Basic and acidic residues" evidence="2">
    <location>
        <begin position="469"/>
        <end position="484"/>
    </location>
</feature>
<dbReference type="InterPro" id="IPR057249">
    <property type="entry name" value="Globin_CP_ADGB"/>
</dbReference>
<protein>
    <recommendedName>
        <fullName evidence="7">Androglobin</fullName>
    </recommendedName>
</protein>
<evidence type="ECO:0000313" key="5">
    <source>
        <dbReference type="EMBL" id="CAL8143946.1"/>
    </source>
</evidence>
<sequence>MAVPSTKSENQRSSFEEEDGYSNESSREKSEETQEGETLSDIAPPPAPVHTRIPVPPQPPPWFEWSDDLINEETWDTDTPEYDYFEDTFSIAELLRSKAYRWMRPSEIFPSPPSVIKFRTQVLDLISPNAHLFEKSEAMRYILSEVSELYEYSLQNKFECEGEGVAYVPNYVDDEKRWTPWNHIYSCCKAGVKGEIPVFNPKGKYYVRLYFMGAWRRIMVDDRIPVLHSGLTALPLTSMNELWPLILTKALLKVAMATWEGNDVKRFSTTSALTGWVFEWVDDIEGLPEEDLWNDLESLLPKFRHPSRIPSAYNMTSPQIVREKKSKTEAAVGETFWWMPALTPPPTDLNDVVFKEYEQEPLNQVQPITTDFQNEGEISNKIIESLWKTRADQLLNKEYYKKDKKVRAGSVSESGKKRKQADLENLNNDTKSEKKKMGRRPSRGEKSKKDKAKEKELEKEKAKKKARFGKPEGDEKDPKDKNDNPKGPNDSGKEEEDDEEEEEAEEQPTGRPKLKNWFKLKNILLGDTDTHMQSMARKSKSVPKTLKEKAESKIPSDELDPNDPTKSIRGLGFTKREWVLPSIPEMLHGIQKYSGTDSRVIKNWESVCGKDSPIALVVVLKCFPKPEDDGIPPIPSFLEHPIQLAEVRDTALPKQTGRPVTPLWKRFRWKAWAMRKGLIPFEEDHSKDIVHAVKAKTPFVFKRDWYEFWEKGFLNFDEFPGEDDDMFDSRAYFALRNANDVLLPPLLPRPLTSYVDIPTAKGGDTTTSGRAGSITRPEVSPNQTKRESDSNTLIVLMPPKGSNSHQTTAATSNKRRTGRLTTHQTKNAQQQQQQPSPTIENQSSSGNNEEKEKADTEKTKALSPPILEADTATVRGESEDETEAGTPKASQNEDIFPISSCGTMWFTCSDVAENLRKICKFYPSKSTFGSCYILRREVDHTKLNLDPTFQEIHSNLPKYPNVVTEYNQKLDHINTYIEFDRWKSYHVTNYHLNGTQKHDIDSAFYLSTPNLLGPTSPESDENPTSTPPRNENVPVQVVQQPQIQDTKQIMNLNFILEPWDWRKDCCLTQPLIYTSIQDHWIVHVRLPAGRNIFRLWLVPESTSSDQDSAIDPKRRLSVPFSVRVVSQTPIYIGSRIEVQNYMTNPPMLFLKQCERLANNIWGLFACFGKQRNEYHKNLKQLRRSYCPAYPEPDTINKYTKGTHDVFEQLFVSLIMFLNGGTLDRVLILALRAMFLNPMVRRLFRLRDKTDPKFKKVEYCVRRIGFLLARESDSIYSQEEPNEKTESRQSKPPNVFPTPPHWTVDILRHLTDQNPWLIAMHPHAFCVPHHIKLLEMEGEVPPDMKNFSWFPFLRETLKVPEDARSCFCEIDLQAYPYTGICMKIINNDNGKLLSLRNNTLFLGHIANNKRGYTILCYRWTVPNASPIHGVNERFPSKLWKLRVVSPYSEPAPRFVSDADEEEGTQMPKRNSQPTARRSTLSQRSNNSDKNEEEENENDDNENGKIIDGENNEFPHKLCLRRLEGYYMPSKDASVCRSGIIQESHGFYRN</sequence>
<feature type="compositionally biased region" description="Polar residues" evidence="2">
    <location>
        <begin position="835"/>
        <end position="847"/>
    </location>
</feature>
<feature type="compositionally biased region" description="Polar residues" evidence="2">
    <location>
        <begin position="801"/>
        <end position="812"/>
    </location>
</feature>
<comment type="caution">
    <text evidence="5">The sequence shown here is derived from an EMBL/GenBank/DDBJ whole genome shotgun (WGS) entry which is preliminary data.</text>
</comment>
<evidence type="ECO:0008006" key="7">
    <source>
        <dbReference type="Google" id="ProtNLM"/>
    </source>
</evidence>
<evidence type="ECO:0000256" key="1">
    <source>
        <dbReference type="PROSITE-ProRule" id="PRU00239"/>
    </source>
</evidence>
<organism evidence="5 6">
    <name type="scientific">Orchesella dallaii</name>
    <dbReference type="NCBI Taxonomy" id="48710"/>
    <lineage>
        <taxon>Eukaryota</taxon>
        <taxon>Metazoa</taxon>
        <taxon>Ecdysozoa</taxon>
        <taxon>Arthropoda</taxon>
        <taxon>Hexapoda</taxon>
        <taxon>Collembola</taxon>
        <taxon>Entomobryomorpha</taxon>
        <taxon>Entomobryoidea</taxon>
        <taxon>Orchesellidae</taxon>
        <taxon>Orchesellinae</taxon>
        <taxon>Orchesella</taxon>
    </lineage>
</organism>
<feature type="domain" description="Globin" evidence="4">
    <location>
        <begin position="1123"/>
        <end position="1312"/>
    </location>
</feature>
<feature type="region of interest" description="Disordered" evidence="2">
    <location>
        <begin position="1"/>
        <end position="57"/>
    </location>
</feature>
<feature type="compositionally biased region" description="Basic and acidic residues" evidence="2">
    <location>
        <begin position="1500"/>
        <end position="1509"/>
    </location>
</feature>
<dbReference type="PANTHER" id="PTHR46298:SF1">
    <property type="entry name" value="ANDROGLOBIN"/>
    <property type="match status" value="1"/>
</dbReference>
<name>A0ABP1S5D5_9HEXA</name>
<feature type="compositionally biased region" description="Pro residues" evidence="2">
    <location>
        <begin position="43"/>
        <end position="57"/>
    </location>
</feature>
<feature type="compositionally biased region" description="Basic and acidic residues" evidence="2">
    <location>
        <begin position="545"/>
        <end position="556"/>
    </location>
</feature>
<evidence type="ECO:0000256" key="2">
    <source>
        <dbReference type="SAM" id="MobiDB-lite"/>
    </source>
</evidence>
<proteinExistence type="predicted"/>
<feature type="compositionally biased region" description="Acidic residues" evidence="2">
    <location>
        <begin position="493"/>
        <end position="506"/>
    </location>
</feature>
<feature type="compositionally biased region" description="Polar residues" evidence="2">
    <location>
        <begin position="1466"/>
        <end position="1482"/>
    </location>
</feature>
<evidence type="ECO:0000313" key="6">
    <source>
        <dbReference type="Proteomes" id="UP001642540"/>
    </source>
</evidence>
<feature type="compositionally biased region" description="Polar residues" evidence="2">
    <location>
        <begin position="1"/>
        <end position="13"/>
    </location>
</feature>
<feature type="compositionally biased region" description="Basic and acidic residues" evidence="2">
    <location>
        <begin position="848"/>
        <end position="860"/>
    </location>
</feature>
<dbReference type="PROSITE" id="PS52042">
    <property type="entry name" value="GLOBIN_CP_ADGB"/>
    <property type="match status" value="1"/>
</dbReference>
<gene>
    <name evidence="5" type="ORF">ODALV1_LOCUS30008</name>
</gene>
<feature type="compositionally biased region" description="Basic and acidic residues" evidence="2">
    <location>
        <begin position="442"/>
        <end position="461"/>
    </location>
</feature>
<dbReference type="SUPFAM" id="SSF54001">
    <property type="entry name" value="Cysteine proteinases"/>
    <property type="match status" value="1"/>
</dbReference>
<reference evidence="5 6" key="1">
    <citation type="submission" date="2024-08" db="EMBL/GenBank/DDBJ databases">
        <authorList>
            <person name="Cucini C."/>
            <person name="Frati F."/>
        </authorList>
    </citation>
    <scope>NUCLEOTIDE SEQUENCE [LARGE SCALE GENOMIC DNA]</scope>
</reference>
<dbReference type="PANTHER" id="PTHR46298">
    <property type="entry name" value="ANDROGLOBIN"/>
    <property type="match status" value="1"/>
</dbReference>
<feature type="region of interest" description="Disordered" evidence="2">
    <location>
        <begin position="1451"/>
        <end position="1509"/>
    </location>
</feature>
<evidence type="ECO:0000259" key="3">
    <source>
        <dbReference type="PROSITE" id="PS50203"/>
    </source>
</evidence>
<feature type="region of interest" description="Disordered" evidence="2">
    <location>
        <begin position="754"/>
        <end position="891"/>
    </location>
</feature>
<dbReference type="EMBL" id="CAXLJM020000160">
    <property type="protein sequence ID" value="CAL8143946.1"/>
    <property type="molecule type" value="Genomic_DNA"/>
</dbReference>
<accession>A0ABP1S5D5</accession>
<dbReference type="Proteomes" id="UP001642540">
    <property type="component" value="Unassembled WGS sequence"/>
</dbReference>
<dbReference type="InterPro" id="IPR001300">
    <property type="entry name" value="Peptidase_C2_calpain_cat"/>
</dbReference>
<keyword evidence="6" id="KW-1185">Reference proteome</keyword>
<feature type="region of interest" description="Disordered" evidence="2">
    <location>
        <begin position="404"/>
        <end position="515"/>
    </location>
</feature>
<dbReference type="InterPro" id="IPR054094">
    <property type="entry name" value="Androglobin_IV"/>
</dbReference>
<feature type="region of interest" description="Disordered" evidence="2">
    <location>
        <begin position="529"/>
        <end position="568"/>
    </location>
</feature>
<dbReference type="Pfam" id="PF00648">
    <property type="entry name" value="Peptidase_C2"/>
    <property type="match status" value="1"/>
</dbReference>
<evidence type="ECO:0000259" key="4">
    <source>
        <dbReference type="PROSITE" id="PS52042"/>
    </source>
</evidence>
<feature type="domain" description="Calpain catalytic" evidence="3">
    <location>
        <begin position="69"/>
        <end position="300"/>
    </location>
</feature>
<dbReference type="InterPro" id="IPR038765">
    <property type="entry name" value="Papain-like_cys_pep_sf"/>
</dbReference>
<feature type="region of interest" description="Disordered" evidence="2">
    <location>
        <begin position="1012"/>
        <end position="1032"/>
    </location>
</feature>
<feature type="compositionally biased region" description="Acidic residues" evidence="2">
    <location>
        <begin position="1489"/>
        <end position="1499"/>
    </location>
</feature>
<dbReference type="InterPro" id="IPR053033">
    <property type="entry name" value="Androglobin-like"/>
</dbReference>
<dbReference type="PROSITE" id="PS50203">
    <property type="entry name" value="CALPAIN_CAT"/>
    <property type="match status" value="1"/>
</dbReference>
<feature type="region of interest" description="Disordered" evidence="2">
    <location>
        <begin position="1276"/>
        <end position="1295"/>
    </location>
</feature>
<dbReference type="Pfam" id="PF22069">
    <property type="entry name" value="Androglobin_IV"/>
    <property type="match status" value="1"/>
</dbReference>
<feature type="compositionally biased region" description="Polar residues" evidence="2">
    <location>
        <begin position="819"/>
        <end position="828"/>
    </location>
</feature>
<comment type="caution">
    <text evidence="1">Lacks conserved residue(s) required for the propagation of feature annotation.</text>
</comment>